<evidence type="ECO:0000259" key="2">
    <source>
        <dbReference type="PROSITE" id="PS50192"/>
    </source>
</evidence>
<dbReference type="EMBL" id="CP045915">
    <property type="protein sequence ID" value="QGH34636.1"/>
    <property type="molecule type" value="Genomic_DNA"/>
</dbReference>
<evidence type="ECO:0000256" key="1">
    <source>
        <dbReference type="SAM" id="Coils"/>
    </source>
</evidence>
<keyword evidence="1" id="KW-0175">Coiled coil</keyword>
<dbReference type="AlphaFoldDB" id="A0A5Q2TJ04"/>
<evidence type="ECO:0000313" key="4">
    <source>
        <dbReference type="Proteomes" id="UP000339690"/>
    </source>
</evidence>
<evidence type="ECO:0000313" key="3">
    <source>
        <dbReference type="EMBL" id="QGH34636.1"/>
    </source>
</evidence>
<dbReference type="RefSeq" id="WP_153791327.1">
    <property type="nucleotide sequence ID" value="NZ_CP045915.1"/>
</dbReference>
<proteinExistence type="predicted"/>
<protein>
    <recommendedName>
        <fullName evidence="2">t-SNARE coiled-coil homology domain-containing protein</fullName>
    </recommendedName>
</protein>
<dbReference type="PROSITE" id="PS50192">
    <property type="entry name" value="T_SNARE"/>
    <property type="match status" value="1"/>
</dbReference>
<dbReference type="InterPro" id="IPR000727">
    <property type="entry name" value="T_SNARE_dom"/>
</dbReference>
<feature type="coiled-coil region" evidence="1">
    <location>
        <begin position="86"/>
        <end position="120"/>
    </location>
</feature>
<accession>A0A5Q2TJ04</accession>
<feature type="domain" description="T-SNARE coiled-coil homology" evidence="2">
    <location>
        <begin position="148"/>
        <end position="199"/>
    </location>
</feature>
<dbReference type="KEGG" id="grc:GI584_11605"/>
<organism evidence="3 4">
    <name type="scientific">Gracilibacillus salitolerans</name>
    <dbReference type="NCBI Taxonomy" id="2663022"/>
    <lineage>
        <taxon>Bacteria</taxon>
        <taxon>Bacillati</taxon>
        <taxon>Bacillota</taxon>
        <taxon>Bacilli</taxon>
        <taxon>Bacillales</taxon>
        <taxon>Bacillaceae</taxon>
        <taxon>Gracilibacillus</taxon>
    </lineage>
</organism>
<keyword evidence="4" id="KW-1185">Reference proteome</keyword>
<gene>
    <name evidence="3" type="ORF">GI584_11605</name>
</gene>
<dbReference type="Proteomes" id="UP000339690">
    <property type="component" value="Chromosome"/>
</dbReference>
<reference evidence="3 4" key="1">
    <citation type="submission" date="2019-11" db="EMBL/GenBank/DDBJ databases">
        <title>Gracilibacillus salitolerans sp. nov., a moderate halophile isolated from a saline soil in northwest China.</title>
        <authorList>
            <person name="Gan L."/>
        </authorList>
    </citation>
    <scope>NUCLEOTIDE SEQUENCE [LARGE SCALE GENOMIC DNA]</scope>
    <source>
        <strain evidence="3 4">SCU50</strain>
    </source>
</reference>
<sequence>MGLFINKSEHPGVFQLEREIGGPNQSYFKTDHFADIIQEQKNFNELLTKEVKDIKIRHQQYEFTEAKKGNELRSRLEHLYKKTTKHEKFEQEAREWLQVLEKKNHELKHLMEDEQDVKQEYIVEKLDHVSKSNQEIMSQLSNYKSLSEQLTSQMNELYMLHQQMAEQISKQDEKQDKVLDDFENQEALMEKTFRQVDNLRSILFERTYHIVEKIENSWKPLNFMMTGKNREEKEKANK</sequence>
<name>A0A5Q2TJ04_9BACI</name>